<dbReference type="AlphaFoldDB" id="W0RIP5"/>
<dbReference type="InterPro" id="IPR011990">
    <property type="entry name" value="TPR-like_helical_dom_sf"/>
</dbReference>
<feature type="chain" id="PRO_5004794451" evidence="1">
    <location>
        <begin position="20"/>
        <end position="459"/>
    </location>
</feature>
<dbReference type="PROSITE" id="PS51257">
    <property type="entry name" value="PROKAR_LIPOPROTEIN"/>
    <property type="match status" value="1"/>
</dbReference>
<dbReference type="EMBL" id="CP007128">
    <property type="protein sequence ID" value="AHG90185.1"/>
    <property type="molecule type" value="Genomic_DNA"/>
</dbReference>
<keyword evidence="3" id="KW-1185">Reference proteome</keyword>
<dbReference type="eggNOG" id="COG0521">
    <property type="taxonomic scope" value="Bacteria"/>
</dbReference>
<name>W0RIP5_9BACT</name>
<organism evidence="2 3">
    <name type="scientific">Gemmatirosa kalamazoonensis</name>
    <dbReference type="NCBI Taxonomy" id="861299"/>
    <lineage>
        <taxon>Bacteria</taxon>
        <taxon>Pseudomonadati</taxon>
        <taxon>Gemmatimonadota</taxon>
        <taxon>Gemmatimonadia</taxon>
        <taxon>Gemmatimonadales</taxon>
        <taxon>Gemmatimonadaceae</taxon>
        <taxon>Gemmatirosa</taxon>
    </lineage>
</organism>
<dbReference type="OrthoDB" id="622163at2"/>
<reference evidence="2 3" key="1">
    <citation type="journal article" date="2014" name="Genome Announc.">
        <title>Genome Sequence and Methylome of Soil Bacterium Gemmatirosa kalamazoonensis KBS708T, a Member of the Rarely Cultivated Gemmatimonadetes Phylum.</title>
        <authorList>
            <person name="Debruyn J.M."/>
            <person name="Radosevich M."/>
            <person name="Wommack K.E."/>
            <person name="Polson S.W."/>
            <person name="Hauser L.J."/>
            <person name="Fawaz M.N."/>
            <person name="Korlach J."/>
            <person name="Tsai Y.C."/>
        </authorList>
    </citation>
    <scope>NUCLEOTIDE SEQUENCE [LARGE SCALE GENOMIC DNA]</scope>
    <source>
        <strain evidence="2 3">KBS708</strain>
    </source>
</reference>
<gene>
    <name evidence="2" type="ORF">J421_2648</name>
</gene>
<dbReference type="InParanoid" id="W0RIP5"/>
<accession>W0RIP5</accession>
<feature type="signal peptide" evidence="1">
    <location>
        <begin position="1"/>
        <end position="19"/>
    </location>
</feature>
<dbReference type="Gene3D" id="1.25.40.390">
    <property type="match status" value="1"/>
</dbReference>
<dbReference type="SUPFAM" id="SSF48452">
    <property type="entry name" value="TPR-like"/>
    <property type="match status" value="1"/>
</dbReference>
<evidence type="ECO:0000313" key="3">
    <source>
        <dbReference type="Proteomes" id="UP000019151"/>
    </source>
</evidence>
<dbReference type="Pfam" id="PF12771">
    <property type="entry name" value="SusD-like_2"/>
    <property type="match status" value="1"/>
</dbReference>
<sequence>MRLKISAATSRLAAGLAVAAITLGACRGFLEADKSVADPNNPTAAATNQLLVGASANLMGLEESSMAMIVCQWVQQCGGVGGRFVEQQAQYVGVNSDSFDATFSSLYTGGGLIQLREIQSRADKAGDKVTKGIAEVMEAMVIGFGADIWGDIPYREAAGDNPMPAFDPQMQIYDDLQGVLDKAITDLAGGGNGPGAADLFYGGDKAKWTELANTIKARLYLHTVEKLGNAQYAKAIAAAQKGISTPNNDFKDPHTDATTERNMWAQFQLSSFGQDLVAGKPLVDIMKAQDDPRLSEYFGKNPSGGYGGYDQALANTPPDQISPIAGSDRASNGGFSIPIVTFDENQLILAEASFVTSGASAAAPFLNRVRALHGKPAIGSPTLQDIMYEKYITTFENPEAWNDYKRTCLPSLRPALNKSAIPGRFYYGSTETQTNSNAPDDSGLNLFAMRNANDPNSCR</sequence>
<protein>
    <submittedName>
        <fullName evidence="2">SusD-like protein</fullName>
    </submittedName>
</protein>
<dbReference type="KEGG" id="gba:J421_2648"/>
<dbReference type="STRING" id="861299.J421_2648"/>
<keyword evidence="1" id="KW-0732">Signal</keyword>
<dbReference type="RefSeq" id="WP_025411655.1">
    <property type="nucleotide sequence ID" value="NZ_CP007128.1"/>
</dbReference>
<evidence type="ECO:0000256" key="1">
    <source>
        <dbReference type="SAM" id="SignalP"/>
    </source>
</evidence>
<dbReference type="HOGENOM" id="CLU_025928_3_0_0"/>
<evidence type="ECO:0000313" key="2">
    <source>
        <dbReference type="EMBL" id="AHG90185.1"/>
    </source>
</evidence>
<dbReference type="Proteomes" id="UP000019151">
    <property type="component" value="Chromosome"/>
</dbReference>
<proteinExistence type="predicted"/>
<dbReference type="InterPro" id="IPR041662">
    <property type="entry name" value="SusD-like_2"/>
</dbReference>